<sequence>MKALTIQDIEAAVFISERSDQTLIDLQVDRALIRELLNSHFHYQNWHKMPIAQEGIKLCERLCAEFDTAPMQMDALAQKKPQTPDSGPNSWGDDALTRLLEDLARKV</sequence>
<proteinExistence type="predicted"/>
<organism evidence="1 2">
    <name type="scientific">Erwinia phage AH03</name>
    <dbReference type="NCBI Taxonomy" id="2869568"/>
    <lineage>
        <taxon>Viruses</taxon>
        <taxon>Duplodnaviria</taxon>
        <taxon>Heunggongvirae</taxon>
        <taxon>Uroviricota</taxon>
        <taxon>Caudoviricetes</taxon>
        <taxon>Ahotrevirus</taxon>
        <taxon>Ahotrevirus AH03</taxon>
    </lineage>
</organism>
<reference evidence="1" key="1">
    <citation type="submission" date="2021-07" db="EMBL/GenBank/DDBJ databases">
        <authorList>
            <person name="Roth S.J."/>
            <person name="Krukonis G.P."/>
            <person name="Delesalle V.A."/>
        </authorList>
    </citation>
    <scope>NUCLEOTIDE SEQUENCE</scope>
</reference>
<dbReference type="Proteomes" id="UP000828678">
    <property type="component" value="Segment"/>
</dbReference>
<evidence type="ECO:0000313" key="1">
    <source>
        <dbReference type="EMBL" id="QZA70478.1"/>
    </source>
</evidence>
<name>A0AAE7X0R0_9CAUD</name>
<gene>
    <name evidence="1" type="primary">68</name>
    <name evidence="1" type="ORF">AH03_68</name>
</gene>
<evidence type="ECO:0000313" key="2">
    <source>
        <dbReference type="Proteomes" id="UP000828678"/>
    </source>
</evidence>
<protein>
    <submittedName>
        <fullName evidence="1">Uncharacterized protein</fullName>
    </submittedName>
</protein>
<keyword evidence="2" id="KW-1185">Reference proteome</keyword>
<accession>A0AAE7X0R0</accession>
<dbReference type="EMBL" id="MZ501266">
    <property type="protein sequence ID" value="QZA70478.1"/>
    <property type="molecule type" value="Genomic_DNA"/>
</dbReference>